<dbReference type="GO" id="GO:0004930">
    <property type="term" value="F:G protein-coupled receptor activity"/>
    <property type="evidence" value="ECO:0007669"/>
    <property type="project" value="InterPro"/>
</dbReference>
<dbReference type="InterPro" id="IPR038550">
    <property type="entry name" value="GPCR_3_9-Cys_sf"/>
</dbReference>
<dbReference type="Pfam" id="PF07562">
    <property type="entry name" value="NCD3G"/>
    <property type="match status" value="1"/>
</dbReference>
<reference evidence="2" key="1">
    <citation type="submission" date="2025-08" db="UniProtKB">
        <authorList>
            <consortium name="Ensembl"/>
        </authorList>
    </citation>
    <scope>IDENTIFICATION</scope>
</reference>
<dbReference type="Gene3D" id="2.10.50.30">
    <property type="entry name" value="GPCR, family 3, nine cysteines domain"/>
    <property type="match status" value="1"/>
</dbReference>
<dbReference type="GO" id="GO:0005886">
    <property type="term" value="C:plasma membrane"/>
    <property type="evidence" value="ECO:0007669"/>
    <property type="project" value="TreeGrafter"/>
</dbReference>
<proteinExistence type="predicted"/>
<organism evidence="2 3">
    <name type="scientific">Gadus morhua</name>
    <name type="common">Atlantic cod</name>
    <dbReference type="NCBI Taxonomy" id="8049"/>
    <lineage>
        <taxon>Eukaryota</taxon>
        <taxon>Metazoa</taxon>
        <taxon>Chordata</taxon>
        <taxon>Craniata</taxon>
        <taxon>Vertebrata</taxon>
        <taxon>Euteleostomi</taxon>
        <taxon>Actinopterygii</taxon>
        <taxon>Neopterygii</taxon>
        <taxon>Teleostei</taxon>
        <taxon>Neoteleostei</taxon>
        <taxon>Acanthomorphata</taxon>
        <taxon>Zeiogadaria</taxon>
        <taxon>Gadariae</taxon>
        <taxon>Gadiformes</taxon>
        <taxon>Gadoidei</taxon>
        <taxon>Gadidae</taxon>
        <taxon>Gadus</taxon>
    </lineage>
</organism>
<reference evidence="2" key="2">
    <citation type="submission" date="2025-09" db="UniProtKB">
        <authorList>
            <consortium name="Ensembl"/>
        </authorList>
    </citation>
    <scope>IDENTIFICATION</scope>
</reference>
<dbReference type="PANTHER" id="PTHR24061:SF528">
    <property type="entry name" value="C-FAMILY ODORANT RECEPTOR OLFCD2-RELATED"/>
    <property type="match status" value="1"/>
</dbReference>
<dbReference type="Proteomes" id="UP000694546">
    <property type="component" value="Chromosome 16"/>
</dbReference>
<evidence type="ECO:0000313" key="3">
    <source>
        <dbReference type="Proteomes" id="UP000694546"/>
    </source>
</evidence>
<dbReference type="Ensembl" id="ENSGMOT00000059744.1">
    <property type="protein sequence ID" value="ENSGMOP00000063692.1"/>
    <property type="gene ID" value="ENSGMOG00000028862.1"/>
</dbReference>
<dbReference type="InterPro" id="IPR011500">
    <property type="entry name" value="GPCR_3_9-Cys_dom"/>
</dbReference>
<accession>A0A8C5FV86</accession>
<sequence length="98" mass="10919">VIIHFQYQKGNQLGRWWHTGREDNILFDSFNTTASKLHVKLCLIVNQVPVSVCSDSCPPGTRKVLQEGKPFCCYDCVPCAEGEISNSTGTTNVNNPYV</sequence>
<evidence type="ECO:0000313" key="2">
    <source>
        <dbReference type="Ensembl" id="ENSGMOP00000063692.1"/>
    </source>
</evidence>
<dbReference type="AlphaFoldDB" id="A0A8C5FV86"/>
<name>A0A8C5FV86_GADMO</name>
<dbReference type="InterPro" id="IPR000068">
    <property type="entry name" value="GPCR_3_Ca_sens_rcpt-rel"/>
</dbReference>
<dbReference type="FunFam" id="2.10.50.30:FF:000007">
    <property type="entry name" value="Vomeronasal 2, receptor 82"/>
    <property type="match status" value="1"/>
</dbReference>
<dbReference type="PANTHER" id="PTHR24061">
    <property type="entry name" value="CALCIUM-SENSING RECEPTOR-RELATED"/>
    <property type="match status" value="1"/>
</dbReference>
<protein>
    <recommendedName>
        <fullName evidence="1">GPCR family 3 nine cysteines domain-containing protein</fullName>
    </recommendedName>
</protein>
<dbReference type="GeneTree" id="ENSGT00940000163991"/>
<feature type="domain" description="GPCR family 3 nine cysteines" evidence="1">
    <location>
        <begin position="48"/>
        <end position="91"/>
    </location>
</feature>
<evidence type="ECO:0000259" key="1">
    <source>
        <dbReference type="Pfam" id="PF07562"/>
    </source>
</evidence>
<keyword evidence="3" id="KW-1185">Reference proteome</keyword>